<dbReference type="Pfam" id="PF13012">
    <property type="entry name" value="MitMem_reg"/>
    <property type="match status" value="1"/>
</dbReference>
<dbReference type="OrthoDB" id="1378at2759"/>
<dbReference type="GeneID" id="42002582"/>
<evidence type="ECO:0000259" key="3">
    <source>
        <dbReference type="PROSITE" id="PS50249"/>
    </source>
</evidence>
<dbReference type="Gene3D" id="3.40.140.10">
    <property type="entry name" value="Cytidine Deaminase, domain 2"/>
    <property type="match status" value="1"/>
</dbReference>
<name>A0A507CGA5_9FUNG</name>
<dbReference type="InterPro" id="IPR024969">
    <property type="entry name" value="EIF3F/CSN6-like_C"/>
</dbReference>
<dbReference type="PANTHER" id="PTHR10540:SF8">
    <property type="entry name" value="COP9 SIGNALOSOME COMPLEX SUBUNIT 6"/>
    <property type="match status" value="1"/>
</dbReference>
<dbReference type="STRING" id="1806994.A0A507CGA5"/>
<organism evidence="4 5">
    <name type="scientific">Synchytrium microbalum</name>
    <dbReference type="NCBI Taxonomy" id="1806994"/>
    <lineage>
        <taxon>Eukaryota</taxon>
        <taxon>Fungi</taxon>
        <taxon>Fungi incertae sedis</taxon>
        <taxon>Chytridiomycota</taxon>
        <taxon>Chytridiomycota incertae sedis</taxon>
        <taxon>Chytridiomycetes</taxon>
        <taxon>Synchytriales</taxon>
        <taxon>Synchytriaceae</taxon>
        <taxon>Synchytrium</taxon>
    </lineage>
</organism>
<comment type="function">
    <text evidence="2">Component of the COP9 signalosome complex (CSN), a complex involved in various cellular and developmental processes.</text>
</comment>
<dbReference type="EMBL" id="QEAO01000004">
    <property type="protein sequence ID" value="TPX36513.1"/>
    <property type="molecule type" value="Genomic_DNA"/>
</dbReference>
<gene>
    <name evidence="4" type="ORF">SmJEL517_g01357</name>
</gene>
<evidence type="ECO:0000256" key="1">
    <source>
        <dbReference type="ARBA" id="ARBA00010893"/>
    </source>
</evidence>
<dbReference type="AlphaFoldDB" id="A0A507CGA5"/>
<dbReference type="GO" id="GO:0000338">
    <property type="term" value="P:protein deneddylation"/>
    <property type="evidence" value="ECO:0007669"/>
    <property type="project" value="InterPro"/>
</dbReference>
<evidence type="ECO:0000256" key="2">
    <source>
        <dbReference type="RuleBase" id="RU367006"/>
    </source>
</evidence>
<keyword evidence="2" id="KW-0539">Nucleus</keyword>
<evidence type="ECO:0000313" key="5">
    <source>
        <dbReference type="Proteomes" id="UP000319731"/>
    </source>
</evidence>
<dbReference type="RefSeq" id="XP_031026727.1">
    <property type="nucleotide sequence ID" value="XM_031167285.1"/>
</dbReference>
<comment type="subcellular location">
    <subcellularLocation>
        <location evidence="2">Cytoplasm</location>
    </subcellularLocation>
    <subcellularLocation>
        <location evidence="2">Nucleus</location>
    </subcellularLocation>
</comment>
<feature type="domain" description="MPN" evidence="3">
    <location>
        <begin position="23"/>
        <end position="160"/>
    </location>
</feature>
<comment type="similarity">
    <text evidence="1 2">Belongs to the peptidase M67A family. CSN6 subfamily.</text>
</comment>
<dbReference type="PROSITE" id="PS50249">
    <property type="entry name" value="MPN"/>
    <property type="match status" value="1"/>
</dbReference>
<keyword evidence="2" id="KW-0736">Signalosome</keyword>
<dbReference type="PANTHER" id="PTHR10540">
    <property type="entry name" value="EUKARYOTIC TRANSLATION INITIATION FACTOR 3 SUBUNIT F-RELATED"/>
    <property type="match status" value="1"/>
</dbReference>
<evidence type="ECO:0000313" key="4">
    <source>
        <dbReference type="EMBL" id="TPX36513.1"/>
    </source>
</evidence>
<keyword evidence="5" id="KW-1185">Reference proteome</keyword>
<comment type="caution">
    <text evidence="4">The sequence shown here is derived from an EMBL/GenBank/DDBJ whole genome shotgun (WGS) entry which is preliminary data.</text>
</comment>
<dbReference type="Proteomes" id="UP000319731">
    <property type="component" value="Unassembled WGS sequence"/>
</dbReference>
<sequence length="315" mass="35027">MTNMETEVERVVTDAINNSGLTVTVHPLVIMNISDHTTRTRIMSGNPVWPLVIGALLGTQVGREVQIYDSYEIPFVTVEGLHALDKNYFVQKQEQYKQVFPLYDLLGWYATGSKPTPTDMHIHNQFFEYNESPLFLQLNPAGAVATKELPITVYETFVEGVAEGTPRNAFIKSNYKIETAEAERIAVDHVARAANEGGADSSSLISHLVSQRNAIKMLLARVKLLYQYVADAEAGLVPKNHDILRQIASLCNRLPTLDSADFQTEFLADYNDVLLITYLATITKGSHVITDMVDKFNLAVGDRSSRRAFGSRGMA</sequence>
<reference evidence="4 5" key="1">
    <citation type="journal article" date="2019" name="Sci. Rep.">
        <title>Comparative genomics of chytrid fungi reveal insights into the obligate biotrophic and pathogenic lifestyle of Synchytrium endobioticum.</title>
        <authorList>
            <person name="van de Vossenberg B.T.L.H."/>
            <person name="Warris S."/>
            <person name="Nguyen H.D.T."/>
            <person name="van Gent-Pelzer M.P.E."/>
            <person name="Joly D.L."/>
            <person name="van de Geest H.C."/>
            <person name="Bonants P.J.M."/>
            <person name="Smith D.S."/>
            <person name="Levesque C.A."/>
            <person name="van der Lee T.A.J."/>
        </authorList>
    </citation>
    <scope>NUCLEOTIDE SEQUENCE [LARGE SCALE GENOMIC DNA]</scope>
    <source>
        <strain evidence="4 5">JEL517</strain>
    </source>
</reference>
<dbReference type="GO" id="GO:0008237">
    <property type="term" value="F:metallopeptidase activity"/>
    <property type="evidence" value="ECO:0007669"/>
    <property type="project" value="InterPro"/>
</dbReference>
<dbReference type="GO" id="GO:0005737">
    <property type="term" value="C:cytoplasm"/>
    <property type="evidence" value="ECO:0007669"/>
    <property type="project" value="UniProtKB-SubCell"/>
</dbReference>
<dbReference type="InterPro" id="IPR000555">
    <property type="entry name" value="JAMM/MPN+_dom"/>
</dbReference>
<dbReference type="InterPro" id="IPR033859">
    <property type="entry name" value="MPN_CSN6"/>
</dbReference>
<protein>
    <recommendedName>
        <fullName evidence="2">COP9 signalosome complex subunit 6</fullName>
    </recommendedName>
</protein>
<dbReference type="CDD" id="cd08063">
    <property type="entry name" value="MPN_CSN6"/>
    <property type="match status" value="1"/>
</dbReference>
<keyword evidence="2" id="KW-0963">Cytoplasm</keyword>
<dbReference type="SMART" id="SM00232">
    <property type="entry name" value="JAB_MPN"/>
    <property type="match status" value="1"/>
</dbReference>
<dbReference type="GO" id="GO:0008180">
    <property type="term" value="C:COP9 signalosome"/>
    <property type="evidence" value="ECO:0007669"/>
    <property type="project" value="UniProtKB-UniRule"/>
</dbReference>
<accession>A0A507CGA5</accession>
<proteinExistence type="inferred from homology"/>
<dbReference type="InterPro" id="IPR037518">
    <property type="entry name" value="MPN"/>
</dbReference>
<dbReference type="Pfam" id="PF01398">
    <property type="entry name" value="JAB"/>
    <property type="match status" value="1"/>
</dbReference>